<proteinExistence type="predicted"/>
<dbReference type="EMBL" id="BAAARV010000083">
    <property type="protein sequence ID" value="GAA2378141.1"/>
    <property type="molecule type" value="Genomic_DNA"/>
</dbReference>
<gene>
    <name evidence="2" type="ORF">GCM10010170_084050</name>
</gene>
<evidence type="ECO:0000313" key="2">
    <source>
        <dbReference type="EMBL" id="GAA2378141.1"/>
    </source>
</evidence>
<feature type="region of interest" description="Disordered" evidence="1">
    <location>
        <begin position="1"/>
        <end position="21"/>
    </location>
</feature>
<evidence type="ECO:0000313" key="3">
    <source>
        <dbReference type="Proteomes" id="UP001501444"/>
    </source>
</evidence>
<reference evidence="3" key="1">
    <citation type="journal article" date="2019" name="Int. J. Syst. Evol. Microbiol.">
        <title>The Global Catalogue of Microorganisms (GCM) 10K type strain sequencing project: providing services to taxonomists for standard genome sequencing and annotation.</title>
        <authorList>
            <consortium name="The Broad Institute Genomics Platform"/>
            <consortium name="The Broad Institute Genome Sequencing Center for Infectious Disease"/>
            <person name="Wu L."/>
            <person name="Ma J."/>
        </authorList>
    </citation>
    <scope>NUCLEOTIDE SEQUENCE [LARGE SCALE GENOMIC DNA]</scope>
    <source>
        <strain evidence="3">JCM 3272</strain>
    </source>
</reference>
<keyword evidence="3" id="KW-1185">Reference proteome</keyword>
<evidence type="ECO:0000256" key="1">
    <source>
        <dbReference type="SAM" id="MobiDB-lite"/>
    </source>
</evidence>
<organism evidence="2 3">
    <name type="scientific">Dactylosporangium salmoneum</name>
    <dbReference type="NCBI Taxonomy" id="53361"/>
    <lineage>
        <taxon>Bacteria</taxon>
        <taxon>Bacillati</taxon>
        <taxon>Actinomycetota</taxon>
        <taxon>Actinomycetes</taxon>
        <taxon>Micromonosporales</taxon>
        <taxon>Micromonosporaceae</taxon>
        <taxon>Dactylosporangium</taxon>
    </lineage>
</organism>
<sequence>MSSEQSGERPSSQAGQLSWHSLTPESVGDLTERYAFGDACVREVSRQQTYGKGATSTASVVIELARNEPEPEWVTLRLELGDVRDFRIVDANTFSWVLLDDLNVVRDATGRLHVDLDNVSRADFRTPDQMAEESHLYFSAREVRWAELPLEWTGEGFAPREVRRDDR</sequence>
<name>A0ABP5UJ14_9ACTN</name>
<accession>A0ABP5UJ14</accession>
<dbReference type="Proteomes" id="UP001501444">
    <property type="component" value="Unassembled WGS sequence"/>
</dbReference>
<comment type="caution">
    <text evidence="2">The sequence shown here is derived from an EMBL/GenBank/DDBJ whole genome shotgun (WGS) entry which is preliminary data.</text>
</comment>
<protein>
    <submittedName>
        <fullName evidence="2">Uncharacterized protein</fullName>
    </submittedName>
</protein>